<sequence length="546" mass="60519">MMKKMSRRMAAVILAGTMILTLMGCESAKEDEQASSKSAETPKADAGEEQPGAAELSMFVQLDPKTAASRKSLSEVPAVQEIEKRTGITIEFLHPAGNDLAEQLSLILAANDLPDLFSVIWNTIPGGVDKLYNSGQIIDLSGYIDTDMPNFKKLMDAHPEIKTQMVTDDGKVLMLPELRLEESTQYFECFFIRNDWLEAVGKETPTTIDELHDVLLAFKTQDPNGNGKQDEIPFVSGSDQPGVERLGYLYGINTAWAASNCMYVDDGKVKFGPAEDTYRDYVTTMNQWYKEGLIDPDYLSSDASGRDAKITSEAGGMFYGKMNGQQAVYLGAMADQNPDFDLVALPYVNAPDGNAYDFNSTYCVGVSGIAVSAQCEDVKTALKFVDYLYSDEGNLISNFGIEGDTYEIVDGIPKYTEKVTKNEEGLSLVQSIAKYTIGGIQPRMINDINYWDAVMTYPQQKTVYESCSKATRDRMLPLVSMTMDESTEVNGIFADLKPYIQEMTNKFIMGDIGLSEFDTYIENVKSMNIDTAIADYQAAYDRFSKR</sequence>
<dbReference type="Proteomes" id="UP001314681">
    <property type="component" value="Unassembled WGS sequence"/>
</dbReference>
<dbReference type="InterPro" id="IPR050490">
    <property type="entry name" value="Bact_solute-bd_prot1"/>
</dbReference>
<reference evidence="8 9" key="1">
    <citation type="submission" date="2021-06" db="EMBL/GenBank/DDBJ databases">
        <title>Description of novel taxa of the family Lachnospiraceae.</title>
        <authorList>
            <person name="Chaplin A.V."/>
            <person name="Sokolova S.R."/>
            <person name="Pikina A.P."/>
            <person name="Korzhanova M."/>
            <person name="Belova V."/>
            <person name="Korostin D."/>
            <person name="Efimov B.A."/>
        </authorList>
    </citation>
    <scope>NUCLEOTIDE SEQUENCE [LARGE SCALE GENOMIC DNA]</scope>
    <source>
        <strain evidence="8 9">ASD4241</strain>
    </source>
</reference>
<feature type="chain" id="PRO_5046622344" evidence="7">
    <location>
        <begin position="29"/>
        <end position="546"/>
    </location>
</feature>
<keyword evidence="2 7" id="KW-0732">Signal</keyword>
<evidence type="ECO:0000313" key="9">
    <source>
        <dbReference type="Proteomes" id="UP001314681"/>
    </source>
</evidence>
<name>A0ABS6K7F5_9FIRM</name>
<dbReference type="EMBL" id="JAHQCX010000006">
    <property type="protein sequence ID" value="MBU9726418.1"/>
    <property type="molecule type" value="Genomic_DNA"/>
</dbReference>
<keyword evidence="1" id="KW-1003">Cell membrane</keyword>
<dbReference type="SUPFAM" id="SSF53850">
    <property type="entry name" value="Periplasmic binding protein-like II"/>
    <property type="match status" value="1"/>
</dbReference>
<evidence type="ECO:0000256" key="6">
    <source>
        <dbReference type="SAM" id="MobiDB-lite"/>
    </source>
</evidence>
<keyword evidence="4" id="KW-0564">Palmitate</keyword>
<evidence type="ECO:0000256" key="5">
    <source>
        <dbReference type="ARBA" id="ARBA00023288"/>
    </source>
</evidence>
<feature type="signal peptide" evidence="7">
    <location>
        <begin position="1"/>
        <end position="28"/>
    </location>
</feature>
<dbReference type="RefSeq" id="WP_158352343.1">
    <property type="nucleotide sequence ID" value="NZ_JAHQCX010000006.1"/>
</dbReference>
<keyword evidence="5" id="KW-0449">Lipoprotein</keyword>
<dbReference type="PANTHER" id="PTHR43649:SF33">
    <property type="entry name" value="POLYGALACTURONAN_RHAMNOGALACTURONAN-BINDING PROTEIN YTCQ"/>
    <property type="match status" value="1"/>
</dbReference>
<feature type="region of interest" description="Disordered" evidence="6">
    <location>
        <begin position="30"/>
        <end position="51"/>
    </location>
</feature>
<accession>A0ABS6K7F5</accession>
<dbReference type="Gene3D" id="3.40.190.10">
    <property type="entry name" value="Periplasmic binding protein-like II"/>
    <property type="match status" value="2"/>
</dbReference>
<protein>
    <submittedName>
        <fullName evidence="8">Extracellular solute-binding protein</fullName>
    </submittedName>
</protein>
<evidence type="ECO:0000256" key="3">
    <source>
        <dbReference type="ARBA" id="ARBA00023136"/>
    </source>
</evidence>
<evidence type="ECO:0000256" key="4">
    <source>
        <dbReference type="ARBA" id="ARBA00023139"/>
    </source>
</evidence>
<evidence type="ECO:0000256" key="7">
    <source>
        <dbReference type="SAM" id="SignalP"/>
    </source>
</evidence>
<dbReference type="PROSITE" id="PS51257">
    <property type="entry name" value="PROKAR_LIPOPROTEIN"/>
    <property type="match status" value="1"/>
</dbReference>
<keyword evidence="3" id="KW-0472">Membrane</keyword>
<gene>
    <name evidence="8" type="ORF">KTH90_10385</name>
</gene>
<evidence type="ECO:0000256" key="1">
    <source>
        <dbReference type="ARBA" id="ARBA00022475"/>
    </source>
</evidence>
<proteinExistence type="predicted"/>
<comment type="caution">
    <text evidence="8">The sequence shown here is derived from an EMBL/GenBank/DDBJ whole genome shotgun (WGS) entry which is preliminary data.</text>
</comment>
<keyword evidence="9" id="KW-1185">Reference proteome</keyword>
<feature type="compositionally biased region" description="Basic and acidic residues" evidence="6">
    <location>
        <begin position="30"/>
        <end position="46"/>
    </location>
</feature>
<dbReference type="Pfam" id="PF01547">
    <property type="entry name" value="SBP_bac_1"/>
    <property type="match status" value="1"/>
</dbReference>
<dbReference type="PANTHER" id="PTHR43649">
    <property type="entry name" value="ARABINOSE-BINDING PROTEIN-RELATED"/>
    <property type="match status" value="1"/>
</dbReference>
<dbReference type="InterPro" id="IPR006059">
    <property type="entry name" value="SBP"/>
</dbReference>
<evidence type="ECO:0000256" key="2">
    <source>
        <dbReference type="ARBA" id="ARBA00022729"/>
    </source>
</evidence>
<organism evidence="8 9">
    <name type="scientific">Diplocloster modestus</name>
    <dbReference type="NCBI Taxonomy" id="2850322"/>
    <lineage>
        <taxon>Bacteria</taxon>
        <taxon>Bacillati</taxon>
        <taxon>Bacillota</taxon>
        <taxon>Clostridia</taxon>
        <taxon>Lachnospirales</taxon>
        <taxon>Lachnospiraceae</taxon>
        <taxon>Diplocloster</taxon>
    </lineage>
</organism>
<evidence type="ECO:0000313" key="8">
    <source>
        <dbReference type="EMBL" id="MBU9726418.1"/>
    </source>
</evidence>